<name>A0A922KYX4_DERFA</name>
<accession>A0A922KYX4</accession>
<dbReference type="EMBL" id="ASGP02000008">
    <property type="protein sequence ID" value="KAH9493589.1"/>
    <property type="molecule type" value="Genomic_DNA"/>
</dbReference>
<comment type="caution">
    <text evidence="1">The sequence shown here is derived from an EMBL/GenBank/DDBJ whole genome shotgun (WGS) entry which is preliminary data.</text>
</comment>
<dbReference type="Proteomes" id="UP000790347">
    <property type="component" value="Unassembled WGS sequence"/>
</dbReference>
<reference evidence="1" key="1">
    <citation type="submission" date="2013-05" db="EMBL/GenBank/DDBJ databases">
        <authorList>
            <person name="Yim A.K.Y."/>
            <person name="Chan T.F."/>
            <person name="Ji K.M."/>
            <person name="Liu X.Y."/>
            <person name="Zhou J.W."/>
            <person name="Li R.Q."/>
            <person name="Yang K.Y."/>
            <person name="Li J."/>
            <person name="Li M."/>
            <person name="Law P.T.W."/>
            <person name="Wu Y.L."/>
            <person name="Cai Z.L."/>
            <person name="Qin H."/>
            <person name="Bao Y."/>
            <person name="Leung R.K.K."/>
            <person name="Ng P.K.S."/>
            <person name="Zou J."/>
            <person name="Zhong X.J."/>
            <person name="Ran P.X."/>
            <person name="Zhong N.S."/>
            <person name="Liu Z.G."/>
            <person name="Tsui S.K.W."/>
        </authorList>
    </citation>
    <scope>NUCLEOTIDE SEQUENCE</scope>
    <source>
        <strain evidence="1">Derf</strain>
        <tissue evidence="1">Whole organism</tissue>
    </source>
</reference>
<keyword evidence="2" id="KW-1185">Reference proteome</keyword>
<evidence type="ECO:0000313" key="1">
    <source>
        <dbReference type="EMBL" id="KAH9493589.1"/>
    </source>
</evidence>
<gene>
    <name evidence="1" type="ORF">DERF_014328</name>
</gene>
<reference evidence="1" key="2">
    <citation type="journal article" date="2022" name="Res Sq">
        <title>Comparative Genomics Reveals Insights into the Divergent Evolution of Astigmatic Mites and Household Pest Adaptations.</title>
        <authorList>
            <person name="Xiong Q."/>
            <person name="Wan A.T.-Y."/>
            <person name="Liu X.-Y."/>
            <person name="Fung C.S.-H."/>
            <person name="Xiao X."/>
            <person name="Malainual N."/>
            <person name="Hou J."/>
            <person name="Wang L."/>
            <person name="Wang M."/>
            <person name="Yang K."/>
            <person name="Cui Y."/>
            <person name="Leung E."/>
            <person name="Nong W."/>
            <person name="Shin S.-K."/>
            <person name="Au S."/>
            <person name="Jeong K.Y."/>
            <person name="Chew F.T."/>
            <person name="Hui J."/>
            <person name="Leung T.F."/>
            <person name="Tungtrongchitr A."/>
            <person name="Zhong N."/>
            <person name="Liu Z."/>
            <person name="Tsui S."/>
        </authorList>
    </citation>
    <scope>NUCLEOTIDE SEQUENCE</scope>
    <source>
        <strain evidence="1">Derf</strain>
        <tissue evidence="1">Whole organism</tissue>
    </source>
</reference>
<proteinExistence type="predicted"/>
<organism evidence="1 2">
    <name type="scientific">Dermatophagoides farinae</name>
    <name type="common">American house dust mite</name>
    <dbReference type="NCBI Taxonomy" id="6954"/>
    <lineage>
        <taxon>Eukaryota</taxon>
        <taxon>Metazoa</taxon>
        <taxon>Ecdysozoa</taxon>
        <taxon>Arthropoda</taxon>
        <taxon>Chelicerata</taxon>
        <taxon>Arachnida</taxon>
        <taxon>Acari</taxon>
        <taxon>Acariformes</taxon>
        <taxon>Sarcoptiformes</taxon>
        <taxon>Astigmata</taxon>
        <taxon>Psoroptidia</taxon>
        <taxon>Analgoidea</taxon>
        <taxon>Pyroglyphidae</taxon>
        <taxon>Dermatophagoidinae</taxon>
        <taxon>Dermatophagoides</taxon>
    </lineage>
</organism>
<protein>
    <submittedName>
        <fullName evidence="1">Uncharacterized protein</fullName>
    </submittedName>
</protein>
<dbReference type="AlphaFoldDB" id="A0A922KYX4"/>
<evidence type="ECO:0000313" key="2">
    <source>
        <dbReference type="Proteomes" id="UP000790347"/>
    </source>
</evidence>
<sequence>MLHYPIPNLHQLFVSLSVADFISEFFETSAATCSLVDEDSTSTFVSEAAATVVLSSAVTFLLSTESDMID</sequence>